<dbReference type="Pfam" id="PF07727">
    <property type="entry name" value="RVT_2"/>
    <property type="match status" value="1"/>
</dbReference>
<evidence type="ECO:0000259" key="1">
    <source>
        <dbReference type="Pfam" id="PF07727"/>
    </source>
</evidence>
<comment type="caution">
    <text evidence="2">The sequence shown here is derived from an EMBL/GenBank/DDBJ whole genome shotgun (WGS) entry which is preliminary data.</text>
</comment>
<proteinExistence type="predicted"/>
<keyword evidence="3" id="KW-1185">Reference proteome</keyword>
<feature type="domain" description="Reverse transcriptase Ty1/copia-type" evidence="1">
    <location>
        <begin position="22"/>
        <end position="140"/>
    </location>
</feature>
<dbReference type="PANTHER" id="PTHR33067:SF9">
    <property type="entry name" value="RNA-DIRECTED DNA POLYMERASE"/>
    <property type="match status" value="1"/>
</dbReference>
<evidence type="ECO:0000313" key="2">
    <source>
        <dbReference type="EMBL" id="GJT04521.1"/>
    </source>
</evidence>
<reference evidence="2" key="1">
    <citation type="journal article" date="2022" name="Int. J. Mol. Sci.">
        <title>Draft Genome of Tanacetum Coccineum: Genomic Comparison of Closely Related Tanacetum-Family Plants.</title>
        <authorList>
            <person name="Yamashiro T."/>
            <person name="Shiraishi A."/>
            <person name="Nakayama K."/>
            <person name="Satake H."/>
        </authorList>
    </citation>
    <scope>NUCLEOTIDE SEQUENCE</scope>
</reference>
<accession>A0ABQ5APC8</accession>
<dbReference type="EMBL" id="BQNB010012515">
    <property type="protein sequence ID" value="GJT04521.1"/>
    <property type="molecule type" value="Genomic_DNA"/>
</dbReference>
<organism evidence="2 3">
    <name type="scientific">Tanacetum coccineum</name>
    <dbReference type="NCBI Taxonomy" id="301880"/>
    <lineage>
        <taxon>Eukaryota</taxon>
        <taxon>Viridiplantae</taxon>
        <taxon>Streptophyta</taxon>
        <taxon>Embryophyta</taxon>
        <taxon>Tracheophyta</taxon>
        <taxon>Spermatophyta</taxon>
        <taxon>Magnoliopsida</taxon>
        <taxon>eudicotyledons</taxon>
        <taxon>Gunneridae</taxon>
        <taxon>Pentapetalae</taxon>
        <taxon>asterids</taxon>
        <taxon>campanulids</taxon>
        <taxon>Asterales</taxon>
        <taxon>Asteraceae</taxon>
        <taxon>Asteroideae</taxon>
        <taxon>Anthemideae</taxon>
        <taxon>Anthemidinae</taxon>
        <taxon>Tanacetum</taxon>
    </lineage>
</organism>
<dbReference type="PANTHER" id="PTHR33067">
    <property type="entry name" value="RNA-DIRECTED DNA POLYMERASE-RELATED"/>
    <property type="match status" value="1"/>
</dbReference>
<gene>
    <name evidence="2" type="ORF">Tco_0838983</name>
</gene>
<evidence type="ECO:0000313" key="3">
    <source>
        <dbReference type="Proteomes" id="UP001151760"/>
    </source>
</evidence>
<dbReference type="Proteomes" id="UP001151760">
    <property type="component" value="Unassembled WGS sequence"/>
</dbReference>
<dbReference type="InterPro" id="IPR013103">
    <property type="entry name" value="RVT_2"/>
</dbReference>
<sequence length="840" mass="95949">MTEPSWIYAMQEEIHEFKRLQVLELVPCPIKVMLNKLKWIYKVKTDEFGGVLKNKARLVAQGFRKEEGIDFEESFAPVARIEAIRIFVANAANKNMMIFQMDVKTDFLNGELKEEVYVSQPEGFVDQDNPLHVYKLKKAIRSQTSTTYDNHDLSSYSINLEKSVFGPGNGVCPWSMGKPCLISVLVNIRASFTTSINLWVATLHFNDVDLVGFTPRREKEFRIELVQGATLICEGSNRLNAFREAKVVGMIERVARMRNGHIEVYGYAFWVNQCTSGFHEVNEPGGVRYTREDDRGVTEGREDVREIFQQRGSGVKKKLSRCRRNQMGNEPVLALPEGVDDFVVYYDARSKDLEACLEKREDVAWLGPTSVNRDGRVVHIGLDTVRMILFGEMIVAKTELPCIVGEGLLRLLLFKLPTWAVLDTMCDSGVVNGLTKSPQFLALLGRCMVVFRVKVRWDSKRGPELTWERKDQMRSRELKRNGNVMVVNSRPLQHEGWNDTKEFVKPVKAVSRPQGTPKTLDRQLLELEDQINFLLKGSRPTLRSSTHIIHAYADAVYSNPRLHDHNEPPKLNSFAFRERTGPSPQPQALGTTFEARVRDYMAAHTERMDRFENAIFKQQEEINGKMIEMFGLLKELMTSRAPKKVLVRGEAKFCVTAKNVNSISLAREKEERSDMTDVTPDNTEMPTETKIPLKEAEMNNKAKNKPIKMAEEEEMTEVPGSQPIEYYLKQVINKKLIEGIVDNHRFNDSLARTQARKTKRKTYNVSPKGPIYEAILRKRITRKEDIGGNFEIPCNIRGLKGINALIDQGSDVNVMPYSTYMKLTDKRPAEMDIRLSLASH</sequence>
<name>A0ABQ5APC8_9ASTR</name>
<protein>
    <submittedName>
        <fullName evidence="2">MAK10-like protein</fullName>
    </submittedName>
</protein>
<reference evidence="2" key="2">
    <citation type="submission" date="2022-01" db="EMBL/GenBank/DDBJ databases">
        <authorList>
            <person name="Yamashiro T."/>
            <person name="Shiraishi A."/>
            <person name="Satake H."/>
            <person name="Nakayama K."/>
        </authorList>
    </citation>
    <scope>NUCLEOTIDE SEQUENCE</scope>
</reference>